<dbReference type="Proteomes" id="UP000270094">
    <property type="component" value="Unassembled WGS sequence"/>
</dbReference>
<sequence length="138" mass="14531">MEGAQYRGKGFKLSPTFLVQVTALHAKFTTSIFAIPGLEDRKESLGLEILTTNMKQFQALLLIFTITTAEVTPYCVCPPGTYPCYPIYPGYPYGYNGFVYGGGPVGPFGIAGVDPLTGAVTGAIIGGLTGLLGGAKKK</sequence>
<accession>A0A3P7JFR9</accession>
<reference evidence="1 2" key="1">
    <citation type="submission" date="2018-11" db="EMBL/GenBank/DDBJ databases">
        <authorList>
            <consortium name="Pathogen Informatics"/>
        </authorList>
    </citation>
    <scope>NUCLEOTIDE SEQUENCE [LARGE SCALE GENOMIC DNA]</scope>
</reference>
<keyword evidence="2" id="KW-1185">Reference proteome</keyword>
<gene>
    <name evidence="1" type="ORF">SVUK_LOCUS13787</name>
</gene>
<name>A0A3P7JFR9_STRVU</name>
<evidence type="ECO:0000313" key="1">
    <source>
        <dbReference type="EMBL" id="VDM78789.1"/>
    </source>
</evidence>
<proteinExistence type="predicted"/>
<evidence type="ECO:0000313" key="2">
    <source>
        <dbReference type="Proteomes" id="UP000270094"/>
    </source>
</evidence>
<organism evidence="1 2">
    <name type="scientific">Strongylus vulgaris</name>
    <name type="common">Blood worm</name>
    <dbReference type="NCBI Taxonomy" id="40348"/>
    <lineage>
        <taxon>Eukaryota</taxon>
        <taxon>Metazoa</taxon>
        <taxon>Ecdysozoa</taxon>
        <taxon>Nematoda</taxon>
        <taxon>Chromadorea</taxon>
        <taxon>Rhabditida</taxon>
        <taxon>Rhabditina</taxon>
        <taxon>Rhabditomorpha</taxon>
        <taxon>Strongyloidea</taxon>
        <taxon>Strongylidae</taxon>
        <taxon>Strongylus</taxon>
    </lineage>
</organism>
<protein>
    <submittedName>
        <fullName evidence="1">Uncharacterized protein</fullName>
    </submittedName>
</protein>
<dbReference type="AlphaFoldDB" id="A0A3P7JFR9"/>
<dbReference type="EMBL" id="UYYB01102929">
    <property type="protein sequence ID" value="VDM78789.1"/>
    <property type="molecule type" value="Genomic_DNA"/>
</dbReference>